<dbReference type="AlphaFoldDB" id="A0A3A1YA76"/>
<dbReference type="NCBIfam" id="TIGR01845">
    <property type="entry name" value="outer_NodT"/>
    <property type="match status" value="1"/>
</dbReference>
<dbReference type="Gene3D" id="2.20.200.10">
    <property type="entry name" value="Outer membrane efflux proteins (OEP)"/>
    <property type="match status" value="1"/>
</dbReference>
<gene>
    <name evidence="3" type="ORF">CKF54_01355</name>
</gene>
<dbReference type="GO" id="GO:0016020">
    <property type="term" value="C:membrane"/>
    <property type="evidence" value="ECO:0007669"/>
    <property type="project" value="InterPro"/>
</dbReference>
<dbReference type="RefSeq" id="WP_119524491.1">
    <property type="nucleotide sequence ID" value="NZ_NRHC01000016.1"/>
</dbReference>
<dbReference type="EMBL" id="NRHC01000016">
    <property type="protein sequence ID" value="RIY34110.1"/>
    <property type="molecule type" value="Genomic_DNA"/>
</dbReference>
<proteinExistence type="inferred from homology"/>
<dbReference type="Gene3D" id="1.20.1600.10">
    <property type="entry name" value="Outer membrane efflux proteins (OEP)"/>
    <property type="match status" value="1"/>
</dbReference>
<dbReference type="InterPro" id="IPR003423">
    <property type="entry name" value="OMP_efflux"/>
</dbReference>
<keyword evidence="2" id="KW-0449">Lipoprotein</keyword>
<dbReference type="PANTHER" id="PTHR30203">
    <property type="entry name" value="OUTER MEMBRANE CATION EFFLUX PROTEIN"/>
    <property type="match status" value="1"/>
</dbReference>
<dbReference type="SUPFAM" id="SSF56954">
    <property type="entry name" value="Outer membrane efflux proteins (OEP)"/>
    <property type="match status" value="1"/>
</dbReference>
<dbReference type="PANTHER" id="PTHR30203:SF21">
    <property type="entry name" value="OUTER MEMBRANE COMPONENT OF MULTIDRUG EFFLUX PUMP-RELATED"/>
    <property type="match status" value="1"/>
</dbReference>
<evidence type="ECO:0000256" key="2">
    <source>
        <dbReference type="RuleBase" id="RU362097"/>
    </source>
</evidence>
<evidence type="ECO:0000256" key="1">
    <source>
        <dbReference type="ARBA" id="ARBA00007613"/>
    </source>
</evidence>
<dbReference type="GO" id="GO:0015562">
    <property type="term" value="F:efflux transmembrane transporter activity"/>
    <property type="evidence" value="ECO:0007669"/>
    <property type="project" value="InterPro"/>
</dbReference>
<protein>
    <submittedName>
        <fullName evidence="3">Uncharacterized protein</fullName>
    </submittedName>
</protein>
<comment type="caution">
    <text evidence="3">The sequence shown here is derived from an EMBL/GenBank/DDBJ whole genome shotgun (WGS) entry which is preliminary data.</text>
</comment>
<dbReference type="PROSITE" id="PS51257">
    <property type="entry name" value="PROKAR_LIPOPROTEIN"/>
    <property type="match status" value="1"/>
</dbReference>
<keyword evidence="4" id="KW-1185">Reference proteome</keyword>
<dbReference type="Proteomes" id="UP000265691">
    <property type="component" value="Unassembled WGS sequence"/>
</dbReference>
<feature type="signal peptide" evidence="2">
    <location>
        <begin position="1"/>
        <end position="18"/>
    </location>
</feature>
<keyword evidence="2" id="KW-0812">Transmembrane</keyword>
<dbReference type="OrthoDB" id="9770517at2"/>
<name>A0A3A1YA76_9GAMM</name>
<dbReference type="InterPro" id="IPR010131">
    <property type="entry name" value="MdtP/NodT-like"/>
</dbReference>
<sequence length="467" mass="51014">MKILTSTALVVFAFTLSACTTSVNQKSSVEVPTQYQVANNLTTNQQNIAQWWLNWNDATLTSLIEQGLKNNLDLALAQARLEQAGAYSNYAKADQGPTVGVSASSTANRSKVEIPGLYDMPYTNRSFVYGGVSASWEVDIFGKKRSDAAAAYFQALASQDQLYATQVLITGQIAQSYFQLNAINQQQIVLQKQLAQLKRLEAYVNGRFRAGQVLASDLTQVKVQVSKLEATLALIPAQRDALMRSLAILTGNNYQTFSLALASDYSFALPAIPSSGQPVDLLNRRPDLKAKENLVEAAAAKVASAKADLYPRFNFSFFGMGGRINLGGDIGSATANAGMLGLDVQLPIFTNGRIKSNIASSNASLKAAMIEYDKNLLEALVEVENAYQLQLSLDNQVNYYKQAYNYAKTQDEQFLVLYKYGDKTLGDSINATIEKYNAELTLIDSNYQASLNMINLYKALGGGWSQN</sequence>
<evidence type="ECO:0000313" key="3">
    <source>
        <dbReference type="EMBL" id="RIY34110.1"/>
    </source>
</evidence>
<reference evidence="3 4" key="1">
    <citation type="submission" date="2017-08" db="EMBL/GenBank/DDBJ databases">
        <title>Reclassification of Bisgaard taxon 37 and 44.</title>
        <authorList>
            <person name="Christensen H."/>
        </authorList>
    </citation>
    <scope>NUCLEOTIDE SEQUENCE [LARGE SCALE GENOMIC DNA]</scope>
    <source>
        <strain evidence="3 4">B96_3</strain>
    </source>
</reference>
<keyword evidence="2" id="KW-0732">Signal</keyword>
<keyword evidence="2" id="KW-0472">Membrane</keyword>
<dbReference type="Pfam" id="PF02321">
    <property type="entry name" value="OEP"/>
    <property type="match status" value="2"/>
</dbReference>
<feature type="chain" id="PRO_5017100366" evidence="2">
    <location>
        <begin position="19"/>
        <end position="467"/>
    </location>
</feature>
<accession>A0A3A1YA76</accession>
<comment type="similarity">
    <text evidence="1 2">Belongs to the outer membrane factor (OMF) (TC 1.B.17) family.</text>
</comment>
<organism evidence="3 4">
    <name type="scientific">Psittacicella hinzii</name>
    <dbReference type="NCBI Taxonomy" id="2028575"/>
    <lineage>
        <taxon>Bacteria</taxon>
        <taxon>Pseudomonadati</taxon>
        <taxon>Pseudomonadota</taxon>
        <taxon>Gammaproteobacteria</taxon>
        <taxon>Pasteurellales</taxon>
        <taxon>Psittacicellaceae</taxon>
        <taxon>Psittacicella</taxon>
    </lineage>
</organism>
<evidence type="ECO:0000313" key="4">
    <source>
        <dbReference type="Proteomes" id="UP000265691"/>
    </source>
</evidence>